<evidence type="ECO:0000313" key="1">
    <source>
        <dbReference type="Proteomes" id="UP000095286"/>
    </source>
</evidence>
<organism evidence="1 2">
    <name type="scientific">Rhabditophanes sp. KR3021</name>
    <dbReference type="NCBI Taxonomy" id="114890"/>
    <lineage>
        <taxon>Eukaryota</taxon>
        <taxon>Metazoa</taxon>
        <taxon>Ecdysozoa</taxon>
        <taxon>Nematoda</taxon>
        <taxon>Chromadorea</taxon>
        <taxon>Rhabditida</taxon>
        <taxon>Tylenchina</taxon>
        <taxon>Panagrolaimomorpha</taxon>
        <taxon>Strongyloidoidea</taxon>
        <taxon>Alloionematidae</taxon>
        <taxon>Rhabditophanes</taxon>
    </lineage>
</organism>
<dbReference type="WBParaSite" id="RSKR_0000465600.1">
    <property type="protein sequence ID" value="RSKR_0000465600.1"/>
    <property type="gene ID" value="RSKR_0000465600"/>
</dbReference>
<proteinExistence type="predicted"/>
<sequence>MKSICQRPAAVEVKSELSLDKEIYVNGEKMQFKIGVTNNSDFVLERMTCYFQRYEIFFADNHESSSTFDLERVTTKIMIEPKKMGKYDFELLVDDYILTLSFNGNIGVFTYLMVEIWDGSLFYPKNVRFETEIFVAGLGPSVSEQTIQYSGSTKSFGIYNNPYTTATKSTIPTISN</sequence>
<protein>
    <submittedName>
        <fullName evidence="2">Wzt_C domain-containing protein</fullName>
    </submittedName>
</protein>
<reference evidence="2" key="1">
    <citation type="submission" date="2016-11" db="UniProtKB">
        <authorList>
            <consortium name="WormBaseParasite"/>
        </authorList>
    </citation>
    <scope>IDENTIFICATION</scope>
    <source>
        <strain evidence="2">KR3021</strain>
    </source>
</reference>
<name>A0AC35TWJ6_9BILA</name>
<accession>A0AC35TWJ6</accession>
<evidence type="ECO:0000313" key="2">
    <source>
        <dbReference type="WBParaSite" id="RSKR_0000465600.1"/>
    </source>
</evidence>
<dbReference type="Proteomes" id="UP000095286">
    <property type="component" value="Unplaced"/>
</dbReference>